<evidence type="ECO:0000313" key="4">
    <source>
        <dbReference type="EMBL" id="OGY44107.1"/>
    </source>
</evidence>
<dbReference type="SUPFAM" id="SSF54534">
    <property type="entry name" value="FKBP-like"/>
    <property type="match status" value="1"/>
</dbReference>
<protein>
    <recommendedName>
        <fullName evidence="3">PpiC domain-containing protein</fullName>
    </recommendedName>
</protein>
<feature type="domain" description="PpiC" evidence="3">
    <location>
        <begin position="260"/>
        <end position="350"/>
    </location>
</feature>
<proteinExistence type="predicted"/>
<dbReference type="PROSITE" id="PS50198">
    <property type="entry name" value="PPIC_PPIASE_2"/>
    <property type="match status" value="1"/>
</dbReference>
<dbReference type="Gene3D" id="1.10.4030.10">
    <property type="entry name" value="Porin chaperone SurA, peptide-binding domain"/>
    <property type="match status" value="1"/>
</dbReference>
<dbReference type="Pfam" id="PF13616">
    <property type="entry name" value="Rotamase_3"/>
    <property type="match status" value="1"/>
</dbReference>
<keyword evidence="2" id="KW-0812">Transmembrane</keyword>
<accession>A0A1G1XXV2</accession>
<dbReference type="PROSITE" id="PS01096">
    <property type="entry name" value="PPIC_PPIASE_1"/>
    <property type="match status" value="1"/>
</dbReference>
<comment type="caution">
    <text evidence="4">The sequence shown here is derived from an EMBL/GenBank/DDBJ whole genome shotgun (WGS) entry which is preliminary data.</text>
</comment>
<dbReference type="STRING" id="1797533.A2731_02830"/>
<dbReference type="Pfam" id="PF13624">
    <property type="entry name" value="SurA_N_3"/>
    <property type="match status" value="1"/>
</dbReference>
<dbReference type="PANTHER" id="PTHR47245:SF2">
    <property type="entry name" value="PEPTIDYL-PROLYL CIS-TRANS ISOMERASE HP_0175-RELATED"/>
    <property type="match status" value="1"/>
</dbReference>
<gene>
    <name evidence="4" type="ORF">A2731_02830</name>
</gene>
<evidence type="ECO:0000259" key="3">
    <source>
        <dbReference type="PROSITE" id="PS50198"/>
    </source>
</evidence>
<dbReference type="SUPFAM" id="SSF109998">
    <property type="entry name" value="Triger factor/SurA peptide-binding domain-like"/>
    <property type="match status" value="1"/>
</dbReference>
<dbReference type="InterPro" id="IPR023058">
    <property type="entry name" value="PPIase_PpiC_CS"/>
</dbReference>
<reference evidence="4 5" key="1">
    <citation type="journal article" date="2016" name="Nat. Commun.">
        <title>Thousands of microbial genomes shed light on interconnected biogeochemical processes in an aquifer system.</title>
        <authorList>
            <person name="Anantharaman K."/>
            <person name="Brown C.T."/>
            <person name="Hug L.A."/>
            <person name="Sharon I."/>
            <person name="Castelle C.J."/>
            <person name="Probst A.J."/>
            <person name="Thomas B.C."/>
            <person name="Singh A."/>
            <person name="Wilkins M.J."/>
            <person name="Karaoz U."/>
            <person name="Brodie E.L."/>
            <person name="Williams K.H."/>
            <person name="Hubbard S.S."/>
            <person name="Banfield J.F."/>
        </authorList>
    </citation>
    <scope>NUCLEOTIDE SEQUENCE [LARGE SCALE GENOMIC DNA]</scope>
</reference>
<evidence type="ECO:0000256" key="1">
    <source>
        <dbReference type="PROSITE-ProRule" id="PRU00278"/>
    </source>
</evidence>
<keyword evidence="1" id="KW-0697">Rotamase</keyword>
<dbReference type="EMBL" id="MHIC01000034">
    <property type="protein sequence ID" value="OGY44107.1"/>
    <property type="molecule type" value="Genomic_DNA"/>
</dbReference>
<dbReference type="GO" id="GO:0003755">
    <property type="term" value="F:peptidyl-prolyl cis-trans isomerase activity"/>
    <property type="evidence" value="ECO:0007669"/>
    <property type="project" value="UniProtKB-KW"/>
</dbReference>
<keyword evidence="2" id="KW-1133">Transmembrane helix</keyword>
<dbReference type="InterPro" id="IPR046357">
    <property type="entry name" value="PPIase_dom_sf"/>
</dbReference>
<keyword evidence="1" id="KW-0413">Isomerase</keyword>
<organism evidence="4 5">
    <name type="scientific">Candidatus Buchananbacteria bacterium RIFCSPHIGHO2_01_FULL_39_8</name>
    <dbReference type="NCBI Taxonomy" id="1797533"/>
    <lineage>
        <taxon>Bacteria</taxon>
        <taxon>Candidatus Buchananiibacteriota</taxon>
    </lineage>
</organism>
<feature type="transmembrane region" description="Helical" evidence="2">
    <location>
        <begin position="96"/>
        <end position="120"/>
    </location>
</feature>
<dbReference type="AlphaFoldDB" id="A0A1G1XXV2"/>
<dbReference type="InterPro" id="IPR000297">
    <property type="entry name" value="PPIase_PpiC"/>
</dbReference>
<sequence>MPEQNLNQNNTETPEDIEKLRKAVLKWVEAEKTDKQSKKLPFKELKEKISTVIKEVEDAKPASKPQNKIVLPPVVRSNKNQQLLTKDKKIKGKRVGLLKLIILIIVVLILGLIIFGIGIYQFKWQNSLVIQITKIIPYPAAVVNYRILPYYGWQKQVSTLENFYLQEKENTPDFQMPTNQEIQKHILTRMIEKELLNQLAEKYKISVSQQELDQQTQNLAEEIGSYEMLENQLDELYGWMINDFQKEILKPLLLENKLKVALTLDDRINKDARERAERILEEVKQEGADFSELAKTYSEDVTALQGGDLGYFSKGQMVPEFEEAAFNLKEGEISNLVKTEFGYHIIKVEEKLTDENEEVTQIRARHILVRTKNLETYLEEIKEKAKIWQLVKI</sequence>
<dbReference type="Gene3D" id="3.10.50.40">
    <property type="match status" value="1"/>
</dbReference>
<evidence type="ECO:0000313" key="5">
    <source>
        <dbReference type="Proteomes" id="UP000176241"/>
    </source>
</evidence>
<dbReference type="PANTHER" id="PTHR47245">
    <property type="entry name" value="PEPTIDYLPROLYL ISOMERASE"/>
    <property type="match status" value="1"/>
</dbReference>
<keyword evidence="2" id="KW-0472">Membrane</keyword>
<dbReference type="InterPro" id="IPR027304">
    <property type="entry name" value="Trigger_fact/SurA_dom_sf"/>
</dbReference>
<name>A0A1G1XXV2_9BACT</name>
<evidence type="ECO:0000256" key="2">
    <source>
        <dbReference type="SAM" id="Phobius"/>
    </source>
</evidence>
<dbReference type="Proteomes" id="UP000176241">
    <property type="component" value="Unassembled WGS sequence"/>
</dbReference>
<dbReference type="InterPro" id="IPR050245">
    <property type="entry name" value="PrsA_foldase"/>
</dbReference>